<evidence type="ECO:0000256" key="4">
    <source>
        <dbReference type="ARBA" id="ARBA00022673"/>
    </source>
</evidence>
<dbReference type="Gene3D" id="1.20.120.350">
    <property type="entry name" value="Voltage-gated potassium channels. Chain C"/>
    <property type="match status" value="1"/>
</dbReference>
<gene>
    <name evidence="17" type="primary">Scn10a</name>
    <name evidence="17" type="ORF">SPIL2461_LOCUS6003</name>
</gene>
<dbReference type="InterPro" id="IPR050599">
    <property type="entry name" value="VDCC_alpha-1_subunit"/>
</dbReference>
<evidence type="ECO:0000256" key="15">
    <source>
        <dbReference type="SAM" id="Phobius"/>
    </source>
</evidence>
<evidence type="ECO:0000256" key="14">
    <source>
        <dbReference type="SAM" id="MobiDB-lite"/>
    </source>
</evidence>
<accession>A0A812MNC7</accession>
<keyword evidence="12" id="KW-0407">Ion channel</keyword>
<evidence type="ECO:0000256" key="7">
    <source>
        <dbReference type="ARBA" id="ARBA00022882"/>
    </source>
</evidence>
<keyword evidence="11" id="KW-0325">Glycoprotein</keyword>
<dbReference type="PANTHER" id="PTHR45628:SF7">
    <property type="entry name" value="VOLTAGE-DEPENDENT CALCIUM CHANNEL TYPE A SUBUNIT ALPHA-1"/>
    <property type="match status" value="1"/>
</dbReference>
<evidence type="ECO:0000256" key="8">
    <source>
        <dbReference type="ARBA" id="ARBA00022989"/>
    </source>
</evidence>
<keyword evidence="18" id="KW-1185">Reference proteome</keyword>
<keyword evidence="3" id="KW-0109">Calcium transport</keyword>
<dbReference type="GO" id="GO:0098703">
    <property type="term" value="P:calcium ion import across plasma membrane"/>
    <property type="evidence" value="ECO:0007669"/>
    <property type="project" value="TreeGrafter"/>
</dbReference>
<evidence type="ECO:0000256" key="5">
    <source>
        <dbReference type="ARBA" id="ARBA00022692"/>
    </source>
</evidence>
<dbReference type="EMBL" id="CAJNIZ010008813">
    <property type="protein sequence ID" value="CAE7272183.1"/>
    <property type="molecule type" value="Genomic_DNA"/>
</dbReference>
<evidence type="ECO:0000256" key="1">
    <source>
        <dbReference type="ARBA" id="ARBA00004141"/>
    </source>
</evidence>
<evidence type="ECO:0000256" key="6">
    <source>
        <dbReference type="ARBA" id="ARBA00022837"/>
    </source>
</evidence>
<protein>
    <submittedName>
        <fullName evidence="17">Scn10a protein</fullName>
    </submittedName>
</protein>
<keyword evidence="7" id="KW-0851">Voltage-gated channel</keyword>
<sequence length="563" mass="62800">MTLLVYKQVEALKDYEKEAANLQRENKDLRFRLAEWEGRSVPGRVSERENGPDRAAGAGSGPHLSTSVNREAWGGDIDNDLGRGSQSLGLAAVVPTPSPSQMRSSGGGGISAQPSHEEDELAKVQFAAREAAVFVDADALKRQLKQNLSKETYDVSMYYKETGVWQRMARSSCFEHLTLLMIALNSVWIWIDTDNNDANTLLDAEPVFVVVENVFCVYFFSELLIRFAAFRVKRNCLRDGWFVFDSILVALMVFETWLLTIAVAAMGSGAMSSPGFLRVLRLFRLTRMARMARLLRACPELFVMLKAIGVALRSVMFALLLLLGVVYVFAIFFTQLLDGKNMDPGTIQRDQFGSVAESMNTLLLSGALPDQADLVNQLRGLPEFGGIYYFMILTYLLLASLTVMNMLIGILCEVISVVSHVESEEMKLSAVKFSLQRILEETEADEDGDKKLNRAELEMLLKNPKAVRTLADVGVDLLALVDLMDFIFEQNEDLTFPEFMDIVLDLRGDNAATVKDIVDLRRFVSSQTKKVERIYKEAFRSPSIMKPPSVPTPTLAEIGTKTC</sequence>
<dbReference type="PROSITE" id="PS00018">
    <property type="entry name" value="EF_HAND_1"/>
    <property type="match status" value="1"/>
</dbReference>
<comment type="caution">
    <text evidence="17">The sequence shown here is derived from an EMBL/GenBank/DDBJ whole genome shotgun (WGS) entry which is preliminary data.</text>
</comment>
<reference evidence="17" key="1">
    <citation type="submission" date="2021-02" db="EMBL/GenBank/DDBJ databases">
        <authorList>
            <person name="Dougan E. K."/>
            <person name="Rhodes N."/>
            <person name="Thang M."/>
            <person name="Chan C."/>
        </authorList>
    </citation>
    <scope>NUCLEOTIDE SEQUENCE</scope>
</reference>
<dbReference type="Proteomes" id="UP000649617">
    <property type="component" value="Unassembled WGS sequence"/>
</dbReference>
<keyword evidence="8 15" id="KW-1133">Transmembrane helix</keyword>
<dbReference type="InterPro" id="IPR005821">
    <property type="entry name" value="Ion_trans_dom"/>
</dbReference>
<evidence type="ECO:0000256" key="11">
    <source>
        <dbReference type="ARBA" id="ARBA00023180"/>
    </source>
</evidence>
<evidence type="ECO:0000256" key="3">
    <source>
        <dbReference type="ARBA" id="ARBA00022568"/>
    </source>
</evidence>
<evidence type="ECO:0000256" key="2">
    <source>
        <dbReference type="ARBA" id="ARBA00022448"/>
    </source>
</evidence>
<evidence type="ECO:0000313" key="17">
    <source>
        <dbReference type="EMBL" id="CAE7272183.1"/>
    </source>
</evidence>
<evidence type="ECO:0000256" key="10">
    <source>
        <dbReference type="ARBA" id="ARBA00023136"/>
    </source>
</evidence>
<feature type="region of interest" description="Disordered" evidence="14">
    <location>
        <begin position="42"/>
        <end position="78"/>
    </location>
</feature>
<organism evidence="17 18">
    <name type="scientific">Symbiodinium pilosum</name>
    <name type="common">Dinoflagellate</name>
    <dbReference type="NCBI Taxonomy" id="2952"/>
    <lineage>
        <taxon>Eukaryota</taxon>
        <taxon>Sar</taxon>
        <taxon>Alveolata</taxon>
        <taxon>Dinophyceae</taxon>
        <taxon>Suessiales</taxon>
        <taxon>Symbiodiniaceae</taxon>
        <taxon>Symbiodinium</taxon>
    </lineage>
</organism>
<feature type="coiled-coil region" evidence="13">
    <location>
        <begin position="5"/>
        <end position="39"/>
    </location>
</feature>
<dbReference type="SUPFAM" id="SSF81324">
    <property type="entry name" value="Voltage-gated potassium channels"/>
    <property type="match status" value="1"/>
</dbReference>
<dbReference type="AlphaFoldDB" id="A0A812MNC7"/>
<name>A0A812MNC7_SYMPI</name>
<evidence type="ECO:0000256" key="12">
    <source>
        <dbReference type="ARBA" id="ARBA00023303"/>
    </source>
</evidence>
<keyword evidence="13" id="KW-0175">Coiled coil</keyword>
<keyword evidence="6" id="KW-0106">Calcium</keyword>
<feature type="transmembrane region" description="Helical" evidence="15">
    <location>
        <begin position="237"/>
        <end position="254"/>
    </location>
</feature>
<feature type="transmembrane region" description="Helical" evidence="15">
    <location>
        <begin position="206"/>
        <end position="225"/>
    </location>
</feature>
<dbReference type="GO" id="GO:0005891">
    <property type="term" value="C:voltage-gated calcium channel complex"/>
    <property type="evidence" value="ECO:0007669"/>
    <property type="project" value="TreeGrafter"/>
</dbReference>
<dbReference type="PANTHER" id="PTHR45628">
    <property type="entry name" value="VOLTAGE-DEPENDENT CALCIUM CHANNEL TYPE A SUBUNIT ALPHA-1"/>
    <property type="match status" value="1"/>
</dbReference>
<feature type="transmembrane region" description="Helical" evidence="15">
    <location>
        <begin position="173"/>
        <end position="191"/>
    </location>
</feature>
<dbReference type="Pfam" id="PF00520">
    <property type="entry name" value="Ion_trans"/>
    <property type="match status" value="1"/>
</dbReference>
<feature type="transmembrane region" description="Helical" evidence="15">
    <location>
        <begin position="301"/>
        <end position="333"/>
    </location>
</feature>
<evidence type="ECO:0000313" key="18">
    <source>
        <dbReference type="Proteomes" id="UP000649617"/>
    </source>
</evidence>
<feature type="domain" description="Ion transport" evidence="16">
    <location>
        <begin position="172"/>
        <end position="416"/>
    </location>
</feature>
<dbReference type="InterPro" id="IPR018247">
    <property type="entry name" value="EF_Hand_1_Ca_BS"/>
</dbReference>
<dbReference type="InterPro" id="IPR027359">
    <property type="entry name" value="Volt_channel_dom_sf"/>
</dbReference>
<proteinExistence type="predicted"/>
<evidence type="ECO:0000256" key="9">
    <source>
        <dbReference type="ARBA" id="ARBA00023065"/>
    </source>
</evidence>
<comment type="subcellular location">
    <subcellularLocation>
        <location evidence="1">Membrane</location>
        <topology evidence="1">Multi-pass membrane protein</topology>
    </subcellularLocation>
</comment>
<evidence type="ECO:0000259" key="16">
    <source>
        <dbReference type="Pfam" id="PF00520"/>
    </source>
</evidence>
<dbReference type="Gene3D" id="1.10.287.70">
    <property type="match status" value="1"/>
</dbReference>
<feature type="region of interest" description="Disordered" evidence="14">
    <location>
        <begin position="91"/>
        <end position="116"/>
    </location>
</feature>
<evidence type="ECO:0000256" key="13">
    <source>
        <dbReference type="SAM" id="Coils"/>
    </source>
</evidence>
<feature type="transmembrane region" description="Helical" evidence="15">
    <location>
        <begin position="387"/>
        <end position="418"/>
    </location>
</feature>
<keyword evidence="2" id="KW-0813">Transport</keyword>
<keyword evidence="4" id="KW-0107">Calcium channel</keyword>
<dbReference type="GO" id="GO:0008331">
    <property type="term" value="F:high voltage-gated calcium channel activity"/>
    <property type="evidence" value="ECO:0007669"/>
    <property type="project" value="TreeGrafter"/>
</dbReference>
<keyword evidence="10 15" id="KW-0472">Membrane</keyword>
<keyword evidence="5 15" id="KW-0812">Transmembrane</keyword>
<dbReference type="OrthoDB" id="427959at2759"/>
<keyword evidence="9" id="KW-0406">Ion transport</keyword>